<organism evidence="2">
    <name type="scientific">marine sediment metagenome</name>
    <dbReference type="NCBI Taxonomy" id="412755"/>
    <lineage>
        <taxon>unclassified sequences</taxon>
        <taxon>metagenomes</taxon>
        <taxon>ecological metagenomes</taxon>
    </lineage>
</organism>
<feature type="domain" description="SpoVR protein-like N-terminal" evidence="1">
    <location>
        <begin position="5"/>
        <end position="96"/>
    </location>
</feature>
<comment type="caution">
    <text evidence="2">The sequence shown here is derived from an EMBL/GenBank/DDBJ whole genome shotgun (WGS) entry which is preliminary data.</text>
</comment>
<dbReference type="AlphaFoldDB" id="X0VW36"/>
<dbReference type="PANTHER" id="PTHR30029:SF2">
    <property type="entry name" value="STAGE V SPORULATION PROTEIN R"/>
    <property type="match status" value="1"/>
</dbReference>
<feature type="non-terminal residue" evidence="2">
    <location>
        <position position="97"/>
    </location>
</feature>
<evidence type="ECO:0000259" key="1">
    <source>
        <dbReference type="Pfam" id="PF04293"/>
    </source>
</evidence>
<dbReference type="Pfam" id="PF04293">
    <property type="entry name" value="SpoVR"/>
    <property type="match status" value="1"/>
</dbReference>
<reference evidence="2" key="1">
    <citation type="journal article" date="2014" name="Front. Microbiol.">
        <title>High frequency of phylogenetically diverse reductive dehalogenase-homologous genes in deep subseafloor sedimentary metagenomes.</title>
        <authorList>
            <person name="Kawai M."/>
            <person name="Futagami T."/>
            <person name="Toyoda A."/>
            <person name="Takaki Y."/>
            <person name="Nishi S."/>
            <person name="Hori S."/>
            <person name="Arai W."/>
            <person name="Tsubouchi T."/>
            <person name="Morono Y."/>
            <person name="Uchiyama I."/>
            <person name="Ito T."/>
            <person name="Fujiyama A."/>
            <person name="Inagaki F."/>
            <person name="Takami H."/>
        </authorList>
    </citation>
    <scope>NUCLEOTIDE SEQUENCE</scope>
    <source>
        <strain evidence="2">Expedition CK06-06</strain>
    </source>
</reference>
<name>X0VW36_9ZZZZ</name>
<dbReference type="InterPro" id="IPR056174">
    <property type="entry name" value="SpoVR_N"/>
</dbReference>
<accession>X0VW36</accession>
<dbReference type="PANTHER" id="PTHR30029">
    <property type="entry name" value="STAGE V SPORULATION PROTEIN R"/>
    <property type="match status" value="1"/>
</dbReference>
<sequence>MISENLQIRFNEIERLARAAGLRPYDVHFFQVPASVICEIASYGLPTRYSHWSYGRAWENQKRAEEMGQSKIYELIIGNDPSYAFLDKNNTDTANLL</sequence>
<gene>
    <name evidence="2" type="ORF">S01H1_54152</name>
</gene>
<proteinExistence type="predicted"/>
<protein>
    <recommendedName>
        <fullName evidence="1">SpoVR protein-like N-terminal domain-containing protein</fullName>
    </recommendedName>
</protein>
<evidence type="ECO:0000313" key="2">
    <source>
        <dbReference type="EMBL" id="GAG15342.1"/>
    </source>
</evidence>
<dbReference type="InterPro" id="IPR007390">
    <property type="entry name" value="Spore_V_R"/>
</dbReference>
<dbReference type="EMBL" id="BARS01035118">
    <property type="protein sequence ID" value="GAG15342.1"/>
    <property type="molecule type" value="Genomic_DNA"/>
</dbReference>